<reference evidence="1" key="1">
    <citation type="submission" date="2020-10" db="EMBL/GenBank/DDBJ databases">
        <title>Feather gene expression reveals the developmental basis of iridescence in African starlings.</title>
        <authorList>
            <person name="Rubenstein D.R."/>
        </authorList>
    </citation>
    <scope>NUCLEOTIDE SEQUENCE</scope>
    <source>
        <strain evidence="1">SS15</strain>
        <tissue evidence="1">Liver</tissue>
    </source>
</reference>
<organism evidence="1">
    <name type="scientific">Lamprotornis superbus</name>
    <dbReference type="NCBI Taxonomy" id="245042"/>
    <lineage>
        <taxon>Eukaryota</taxon>
        <taxon>Metazoa</taxon>
        <taxon>Chordata</taxon>
        <taxon>Craniata</taxon>
        <taxon>Vertebrata</taxon>
        <taxon>Euteleostomi</taxon>
        <taxon>Archelosauria</taxon>
        <taxon>Archosauria</taxon>
        <taxon>Dinosauria</taxon>
        <taxon>Saurischia</taxon>
        <taxon>Theropoda</taxon>
        <taxon>Coelurosauria</taxon>
        <taxon>Aves</taxon>
        <taxon>Neognathae</taxon>
        <taxon>Neoaves</taxon>
        <taxon>Telluraves</taxon>
        <taxon>Australaves</taxon>
        <taxon>Passeriformes</taxon>
        <taxon>Sturnidae</taxon>
        <taxon>Lamprotornis</taxon>
    </lineage>
</organism>
<sequence length="55" mass="6665">MERPSEVPLQRFSLKQIMRSLKTVMKSCGKNFPLQLWTAWMKMKKSSRYTQNWDL</sequence>
<dbReference type="EMBL" id="JADDUC020000002">
    <property type="protein sequence ID" value="KAI1242089.1"/>
    <property type="molecule type" value="Genomic_DNA"/>
</dbReference>
<gene>
    <name evidence="2" type="ORF">IHE44_0005606</name>
    <name evidence="1" type="ORF">IHE44_002321</name>
</gene>
<accession>A0A835TZB6</accession>
<reference evidence="2 3" key="2">
    <citation type="journal article" date="2021" name="J. Hered.">
        <title>Feather Gene Expression Elucidates the Developmental Basis of Plumage Iridescence in African Starlings.</title>
        <authorList>
            <person name="Rubenstein D.R."/>
            <person name="Corvelo A."/>
            <person name="MacManes M.D."/>
            <person name="Maia R."/>
            <person name="Narzisi G."/>
            <person name="Rousaki A."/>
            <person name="Vandenabeele P."/>
            <person name="Shawkey M.D."/>
            <person name="Solomon J."/>
        </authorList>
    </citation>
    <scope>NUCLEOTIDE SEQUENCE [LARGE SCALE GENOMIC DNA]</scope>
    <source>
        <strain evidence="2">SS15</strain>
    </source>
</reference>
<evidence type="ECO:0000313" key="3">
    <source>
        <dbReference type="Proteomes" id="UP000618051"/>
    </source>
</evidence>
<evidence type="ECO:0000313" key="1">
    <source>
        <dbReference type="EMBL" id="KAG0127924.1"/>
    </source>
</evidence>
<keyword evidence="3" id="KW-1185">Reference proteome</keyword>
<dbReference type="AlphaFoldDB" id="A0A835TZB6"/>
<proteinExistence type="predicted"/>
<dbReference type="Proteomes" id="UP000618051">
    <property type="component" value="Unassembled WGS sequence"/>
</dbReference>
<name>A0A835TZB6_9PASS</name>
<dbReference type="EMBL" id="JADDUC010000014">
    <property type="protein sequence ID" value="KAG0127924.1"/>
    <property type="molecule type" value="Genomic_DNA"/>
</dbReference>
<comment type="caution">
    <text evidence="1">The sequence shown here is derived from an EMBL/GenBank/DDBJ whole genome shotgun (WGS) entry which is preliminary data.</text>
</comment>
<reference evidence="2" key="3">
    <citation type="submission" date="2022-01" db="EMBL/GenBank/DDBJ databases">
        <authorList>
            <person name="Rubenstein D.R."/>
        </authorList>
    </citation>
    <scope>NUCLEOTIDE SEQUENCE</scope>
    <source>
        <strain evidence="2">SS15</strain>
        <tissue evidence="2">Liver</tissue>
    </source>
</reference>
<evidence type="ECO:0000313" key="2">
    <source>
        <dbReference type="EMBL" id="KAI1242089.1"/>
    </source>
</evidence>
<protein>
    <submittedName>
        <fullName evidence="1">Uncharacterized protein</fullName>
    </submittedName>
</protein>